<proteinExistence type="inferred from homology"/>
<keyword evidence="2" id="KW-0547">Nucleotide-binding</keyword>
<comment type="similarity">
    <text evidence="5">Belongs to the bacterial glucokinase family.</text>
</comment>
<dbReference type="NCBIfam" id="TIGR00749">
    <property type="entry name" value="glk"/>
    <property type="match status" value="1"/>
</dbReference>
<evidence type="ECO:0000256" key="5">
    <source>
        <dbReference type="RuleBase" id="RU004046"/>
    </source>
</evidence>
<dbReference type="GO" id="GO:0006096">
    <property type="term" value="P:glycolytic process"/>
    <property type="evidence" value="ECO:0007669"/>
    <property type="project" value="InterPro"/>
</dbReference>
<evidence type="ECO:0000313" key="7">
    <source>
        <dbReference type="Proteomes" id="UP000560000"/>
    </source>
</evidence>
<name>A0A841KCR2_9GAMM</name>
<dbReference type="InterPro" id="IPR043129">
    <property type="entry name" value="ATPase_NBD"/>
</dbReference>
<dbReference type="RefSeq" id="WP_081945171.1">
    <property type="nucleotide sequence ID" value="NZ_JACHET010000001.1"/>
</dbReference>
<dbReference type="GO" id="GO:0005536">
    <property type="term" value="F:D-glucose binding"/>
    <property type="evidence" value="ECO:0007669"/>
    <property type="project" value="InterPro"/>
</dbReference>
<evidence type="ECO:0000256" key="4">
    <source>
        <dbReference type="ARBA" id="ARBA00022840"/>
    </source>
</evidence>
<dbReference type="InterPro" id="IPR003836">
    <property type="entry name" value="Glucokinase"/>
</dbReference>
<evidence type="ECO:0000256" key="3">
    <source>
        <dbReference type="ARBA" id="ARBA00022777"/>
    </source>
</evidence>
<dbReference type="Gene3D" id="3.40.367.20">
    <property type="match status" value="1"/>
</dbReference>
<dbReference type="GO" id="GO:0005829">
    <property type="term" value="C:cytosol"/>
    <property type="evidence" value="ECO:0007669"/>
    <property type="project" value="TreeGrafter"/>
</dbReference>
<dbReference type="GO" id="GO:0005524">
    <property type="term" value="F:ATP binding"/>
    <property type="evidence" value="ECO:0007669"/>
    <property type="project" value="UniProtKB-KW"/>
</dbReference>
<evidence type="ECO:0000313" key="6">
    <source>
        <dbReference type="EMBL" id="MBB6182946.1"/>
    </source>
</evidence>
<keyword evidence="3 6" id="KW-0418">Kinase</keyword>
<dbReference type="EC" id="2.7.1.2" evidence="6"/>
<dbReference type="InterPro" id="IPR050201">
    <property type="entry name" value="Bacterial_glucokinase"/>
</dbReference>
<dbReference type="EMBL" id="JACHET010000001">
    <property type="protein sequence ID" value="MBB6182946.1"/>
    <property type="molecule type" value="Genomic_DNA"/>
</dbReference>
<dbReference type="Proteomes" id="UP000560000">
    <property type="component" value="Unassembled WGS sequence"/>
</dbReference>
<sequence>MGQVASQPAMSAVNTAARAFIAADVGGTHARIGLVRGVGEGGRVAVLDYRKYVCAEHEGLDAILRDFLSHHQDTAVTHGALACAGYAIDGVVVNDNLPWRVAVGELRDALHLSDLSLINDFEAVAYATQYIEPSATLALTDAPLPETPGPQVVVGPGTGLGSAAILPMQPQPLVLPTEAGQIALAPRGELEIAILGVLESRHRHVSYEHVLSGPGLLQLYQALRILRAAPCTLERPEQVTEAALHGGDADARQALDVFCALLGSFVGDLAMLYGASGGIWLAGGILPQIRSFLARSTFVERFLDKGRMRAFLQRVPIRLMEHGQLGVIGAAGWYLDHQDGS</sequence>
<dbReference type="SUPFAM" id="SSF53067">
    <property type="entry name" value="Actin-like ATPase domain"/>
    <property type="match status" value="1"/>
</dbReference>
<dbReference type="PANTHER" id="PTHR47690">
    <property type="entry name" value="GLUCOKINASE"/>
    <property type="match status" value="1"/>
</dbReference>
<gene>
    <name evidence="6" type="ORF">HNQ86_000291</name>
</gene>
<accession>A0A841KCR2</accession>
<dbReference type="AlphaFoldDB" id="A0A841KCR2"/>
<comment type="caution">
    <text evidence="6">The sequence shown here is derived from an EMBL/GenBank/DDBJ whole genome shotgun (WGS) entry which is preliminary data.</text>
</comment>
<evidence type="ECO:0000256" key="1">
    <source>
        <dbReference type="ARBA" id="ARBA00022679"/>
    </source>
</evidence>
<keyword evidence="1 6" id="KW-0808">Transferase</keyword>
<keyword evidence="4" id="KW-0067">ATP-binding</keyword>
<dbReference type="PANTHER" id="PTHR47690:SF1">
    <property type="entry name" value="GLUCOKINASE"/>
    <property type="match status" value="1"/>
</dbReference>
<reference evidence="6 7" key="1">
    <citation type="submission" date="2020-08" db="EMBL/GenBank/DDBJ databases">
        <title>Genomic Encyclopedia of Type Strains, Phase IV (KMG-IV): sequencing the most valuable type-strain genomes for metagenomic binning, comparative biology and taxonomic classification.</title>
        <authorList>
            <person name="Goeker M."/>
        </authorList>
    </citation>
    <scope>NUCLEOTIDE SEQUENCE [LARGE SCALE GENOMIC DNA]</scope>
    <source>
        <strain evidence="6 7">DSM 107085</strain>
    </source>
</reference>
<protein>
    <submittedName>
        <fullName evidence="6">Glucokinase</fullName>
        <ecNumber evidence="6">2.7.1.2</ecNumber>
    </submittedName>
</protein>
<dbReference type="Gene3D" id="3.30.420.40">
    <property type="match status" value="1"/>
</dbReference>
<dbReference type="NCBIfam" id="NF009073">
    <property type="entry name" value="PRK12408.1"/>
    <property type="match status" value="1"/>
</dbReference>
<dbReference type="GO" id="GO:0004340">
    <property type="term" value="F:glucokinase activity"/>
    <property type="evidence" value="ECO:0007669"/>
    <property type="project" value="UniProtKB-EC"/>
</dbReference>
<dbReference type="Pfam" id="PF02685">
    <property type="entry name" value="Glucokinase"/>
    <property type="match status" value="1"/>
</dbReference>
<dbReference type="CDD" id="cd24008">
    <property type="entry name" value="ASKHA_NBD_GLK"/>
    <property type="match status" value="1"/>
</dbReference>
<organism evidence="6 7">
    <name type="scientific">Oleiagrimonas soli</name>
    <dbReference type="NCBI Taxonomy" id="1543381"/>
    <lineage>
        <taxon>Bacteria</taxon>
        <taxon>Pseudomonadati</taxon>
        <taxon>Pseudomonadota</taxon>
        <taxon>Gammaproteobacteria</taxon>
        <taxon>Lysobacterales</taxon>
        <taxon>Rhodanobacteraceae</taxon>
        <taxon>Oleiagrimonas</taxon>
    </lineage>
</organism>
<evidence type="ECO:0000256" key="2">
    <source>
        <dbReference type="ARBA" id="ARBA00022741"/>
    </source>
</evidence>